<proteinExistence type="predicted"/>
<evidence type="ECO:0000313" key="5">
    <source>
        <dbReference type="Proteomes" id="UP001165041"/>
    </source>
</evidence>
<evidence type="ECO:0000259" key="3">
    <source>
        <dbReference type="Pfam" id="PF06722"/>
    </source>
</evidence>
<feature type="region of interest" description="Disordered" evidence="2">
    <location>
        <begin position="402"/>
        <end position="429"/>
    </location>
</feature>
<dbReference type="Pfam" id="PF06722">
    <property type="entry name" value="EryCIII-like_C"/>
    <property type="match status" value="1"/>
</dbReference>
<evidence type="ECO:0000256" key="2">
    <source>
        <dbReference type="SAM" id="MobiDB-lite"/>
    </source>
</evidence>
<dbReference type="SUPFAM" id="SSF53756">
    <property type="entry name" value="UDP-Glycosyltransferase/glycogen phosphorylase"/>
    <property type="match status" value="1"/>
</dbReference>
<dbReference type="PANTHER" id="PTHR48050:SF13">
    <property type="entry name" value="STEROL 3-BETA-GLUCOSYLTRANSFERASE UGT80A2"/>
    <property type="match status" value="1"/>
</dbReference>
<organism evidence="4 5">
    <name type="scientific">Kitasatospora phosalacinea</name>
    <dbReference type="NCBI Taxonomy" id="2065"/>
    <lineage>
        <taxon>Bacteria</taxon>
        <taxon>Bacillati</taxon>
        <taxon>Actinomycetota</taxon>
        <taxon>Actinomycetes</taxon>
        <taxon>Kitasatosporales</taxon>
        <taxon>Streptomycetaceae</taxon>
        <taxon>Kitasatospora</taxon>
    </lineage>
</organism>
<feature type="compositionally biased region" description="Low complexity" evidence="2">
    <location>
        <begin position="445"/>
        <end position="493"/>
    </location>
</feature>
<dbReference type="Proteomes" id="UP001165041">
    <property type="component" value="Unassembled WGS sequence"/>
</dbReference>
<dbReference type="InterPro" id="IPR010610">
    <property type="entry name" value="EryCIII-like_C"/>
</dbReference>
<name>A0A9W6Q5T6_9ACTN</name>
<comment type="caution">
    <text evidence="4">The sequence shown here is derived from an EMBL/GenBank/DDBJ whole genome shotgun (WGS) entry which is preliminary data.</text>
</comment>
<dbReference type="RefSeq" id="WP_285735184.1">
    <property type="nucleotide sequence ID" value="NZ_BSSA01000004.1"/>
</dbReference>
<dbReference type="Gene3D" id="3.40.50.2000">
    <property type="entry name" value="Glycogen Phosphorylase B"/>
    <property type="match status" value="2"/>
</dbReference>
<feature type="domain" description="Erythromycin biosynthesis protein CIII-like C-terminal" evidence="3">
    <location>
        <begin position="276"/>
        <end position="379"/>
    </location>
</feature>
<dbReference type="AlphaFoldDB" id="A0A9W6Q5T6"/>
<evidence type="ECO:0000313" key="4">
    <source>
        <dbReference type="EMBL" id="GLW69311.1"/>
    </source>
</evidence>
<dbReference type="InterPro" id="IPR050426">
    <property type="entry name" value="Glycosyltransferase_28"/>
</dbReference>
<sequence>MALFLVVTHGSDGDVLPFVGLGAALVRAGHRAVLLTHAPYRSAAEGAGLDFAAIDGETEFESVLADTPGLLGSAPHQAGWAGFYRRNALFEQIAAECRTLADLHVPGGTVLVGRHTSAVSVRFAAELLDAPVAWVALAPTQLLAVPVAAYLYGAELAAGLQEVRDGLGLPEVPDWRAWFTGADAELGLWPGWFDAAGPRAPARVSLTGFPLADTSARALGARPPSSDDPFDGLLPIGTRPVLATGGTGRMLAADYYPALLAAAGRTGLPTLVVVRHRDLLPDALPENVRWSPGLDFARAVPHAAALVHHGGIGTLARALAAGTPQVLMADGVDRPDNAARLSRLGLARTVPADRWRTPELAAAIGAAAADHDLPLRAAAVTGPQRPTEALDAAAARLAGLLTDPPRPRALRGSSAADRALHGLSPADRARLRERLRERLHERRAAAAPATAPPTAATPTAATPTAAAPATVTPTAVTPTSVTPTAAPAPEEAR</sequence>
<accession>A0A9W6Q5T6</accession>
<reference evidence="4" key="1">
    <citation type="submission" date="2023-02" db="EMBL/GenBank/DDBJ databases">
        <title>Kitasatospora phosalacinea NBRC 14627.</title>
        <authorList>
            <person name="Ichikawa N."/>
            <person name="Sato H."/>
            <person name="Tonouchi N."/>
        </authorList>
    </citation>
    <scope>NUCLEOTIDE SEQUENCE</scope>
    <source>
        <strain evidence="4">NBRC 14627</strain>
    </source>
</reference>
<dbReference type="EMBL" id="BSSA01000004">
    <property type="protein sequence ID" value="GLW69311.1"/>
    <property type="molecule type" value="Genomic_DNA"/>
</dbReference>
<protein>
    <submittedName>
        <fullName evidence="4">Glycosyl transferase family 1</fullName>
    </submittedName>
</protein>
<dbReference type="PANTHER" id="PTHR48050">
    <property type="entry name" value="STEROL 3-BETA-GLUCOSYLTRANSFERASE"/>
    <property type="match status" value="1"/>
</dbReference>
<dbReference type="GO" id="GO:0016757">
    <property type="term" value="F:glycosyltransferase activity"/>
    <property type="evidence" value="ECO:0007669"/>
    <property type="project" value="UniProtKB-ARBA"/>
</dbReference>
<gene>
    <name evidence="4" type="primary">rhlB-2</name>
    <name evidence="4" type="ORF">Kpho02_16100</name>
</gene>
<keyword evidence="1 4" id="KW-0808">Transferase</keyword>
<evidence type="ECO:0000256" key="1">
    <source>
        <dbReference type="ARBA" id="ARBA00022679"/>
    </source>
</evidence>
<feature type="region of interest" description="Disordered" evidence="2">
    <location>
        <begin position="441"/>
        <end position="493"/>
    </location>
</feature>